<dbReference type="InterPro" id="IPR016032">
    <property type="entry name" value="Sig_transdc_resp-reg_C-effctor"/>
</dbReference>
<evidence type="ECO:0000313" key="3">
    <source>
        <dbReference type="Proteomes" id="UP000011867"/>
    </source>
</evidence>
<keyword evidence="3" id="KW-1185">Reference proteome</keyword>
<dbReference type="GeneID" id="14650617"/>
<dbReference type="Gene3D" id="1.10.10.10">
    <property type="entry name" value="Winged helix-like DNA-binding domain superfamily/Winged helix DNA-binding domain"/>
    <property type="match status" value="1"/>
</dbReference>
<dbReference type="Pfam" id="PF00196">
    <property type="entry name" value="GerE"/>
    <property type="match status" value="1"/>
</dbReference>
<evidence type="ECO:0000259" key="1">
    <source>
        <dbReference type="Pfam" id="PF00196"/>
    </source>
</evidence>
<dbReference type="GO" id="GO:0003677">
    <property type="term" value="F:DNA binding"/>
    <property type="evidence" value="ECO:0007669"/>
    <property type="project" value="InterPro"/>
</dbReference>
<evidence type="ECO:0000313" key="2">
    <source>
        <dbReference type="EMBL" id="CCQ35480.1"/>
    </source>
</evidence>
<accession>M1XZA3</accession>
<dbReference type="InterPro" id="IPR000792">
    <property type="entry name" value="Tscrpt_reg_LuxR_C"/>
</dbReference>
<dbReference type="InterPro" id="IPR036388">
    <property type="entry name" value="WH-like_DNA-bd_sf"/>
</dbReference>
<dbReference type="GO" id="GO:0006355">
    <property type="term" value="P:regulation of DNA-templated transcription"/>
    <property type="evidence" value="ECO:0007669"/>
    <property type="project" value="InterPro"/>
</dbReference>
<dbReference type="HOGENOM" id="CLU_1243053_0_0_2"/>
<dbReference type="SUPFAM" id="SSF46894">
    <property type="entry name" value="C-terminal effector domain of the bipartite response regulators"/>
    <property type="match status" value="1"/>
</dbReference>
<dbReference type="Proteomes" id="UP000011867">
    <property type="component" value="Chromosome"/>
</dbReference>
<dbReference type="KEGG" id="nmo:Nmlp_1271"/>
<organism evidence="2 3">
    <name type="scientific">Natronomonas moolapensis (strain DSM 18674 / CECT 7526 / JCM 14361 / 8.8.11)</name>
    <dbReference type="NCBI Taxonomy" id="268739"/>
    <lineage>
        <taxon>Archaea</taxon>
        <taxon>Methanobacteriati</taxon>
        <taxon>Methanobacteriota</taxon>
        <taxon>Stenosarchaea group</taxon>
        <taxon>Halobacteria</taxon>
        <taxon>Halobacteriales</taxon>
        <taxon>Natronomonadaceae</taxon>
        <taxon>Natronomonas</taxon>
    </lineage>
</organism>
<reference evidence="2 3" key="1">
    <citation type="journal article" date="2013" name="Genome Announc.">
        <title>Genome of the haloarchaeon Natronomonas moolapensis, a neutrophilic member of a previously haloalkaliphilic genus.</title>
        <authorList>
            <person name="Dyall-Smith M.L."/>
            <person name="Pfeiffer F."/>
            <person name="Oberwinkler T."/>
            <person name="Klee K."/>
            <person name="Rampp M."/>
            <person name="Palm P."/>
            <person name="Gross K."/>
            <person name="Schuster S.C."/>
            <person name="Oesterhelt D."/>
        </authorList>
    </citation>
    <scope>NUCLEOTIDE SEQUENCE [LARGE SCALE GENOMIC DNA]</scope>
    <source>
        <strain evidence="3">DSM 18674 / JCM 14361 / 8.8.11</strain>
    </source>
</reference>
<sequence length="222" mass="25261">MGTSAYLRDSTAELLNAIEQELPMESKARIIHNALEVYAESIFDLSSSDTPDAVGTIEPEAIRDSERVNEQARIRLYLDDQRIGVPESIGEYGCEKSEYSLREDDQHVHIRYRSETDLWVLRQDTSEEISLGRTVDGELDIEESFENLQPAIARLNAQLLALDDTQLTVREHEAWWLTREHSHKQVADWLGITEETINTHLSNIAQKRQTAQQTLSLLGASN</sequence>
<gene>
    <name evidence="2" type="ordered locus">Nmlp_1271</name>
</gene>
<dbReference type="EMBL" id="HF582854">
    <property type="protein sequence ID" value="CCQ35480.1"/>
    <property type="molecule type" value="Genomic_DNA"/>
</dbReference>
<dbReference type="RefSeq" id="WP_015408328.1">
    <property type="nucleotide sequence ID" value="NC_020388.1"/>
</dbReference>
<name>M1XZA3_NATM8</name>
<dbReference type="AlphaFoldDB" id="M1XZA3"/>
<proteinExistence type="predicted"/>
<feature type="domain" description="HTH luxR-type" evidence="1">
    <location>
        <begin position="167"/>
        <end position="207"/>
    </location>
</feature>
<protein>
    <recommendedName>
        <fullName evidence="1">HTH luxR-type domain-containing protein</fullName>
    </recommendedName>
</protein>